<dbReference type="RefSeq" id="WP_109229697.1">
    <property type="nucleotide sequence ID" value="NZ_PYHR01000002.1"/>
</dbReference>
<organism evidence="1 2">
    <name type="scientific">Serinibacter arcticus</name>
    <dbReference type="NCBI Taxonomy" id="1655435"/>
    <lineage>
        <taxon>Bacteria</taxon>
        <taxon>Bacillati</taxon>
        <taxon>Actinomycetota</taxon>
        <taxon>Actinomycetes</taxon>
        <taxon>Micrococcales</taxon>
        <taxon>Beutenbergiaceae</taxon>
        <taxon>Serinibacter</taxon>
    </lineage>
</organism>
<evidence type="ECO:0000313" key="2">
    <source>
        <dbReference type="Proteomes" id="UP000245166"/>
    </source>
</evidence>
<keyword evidence="2" id="KW-1185">Reference proteome</keyword>
<protein>
    <submittedName>
        <fullName evidence="1">Uncharacterized protein</fullName>
    </submittedName>
</protein>
<accession>A0A2U1ZWE8</accession>
<name>A0A2U1ZWE8_9MICO</name>
<reference evidence="1 2" key="1">
    <citation type="submission" date="2018-03" db="EMBL/GenBank/DDBJ databases">
        <title>Genome assembly of novel Miniimonas species PCH200.</title>
        <authorList>
            <person name="Thakur V."/>
            <person name="Kumar V."/>
            <person name="Singh D."/>
        </authorList>
    </citation>
    <scope>NUCLEOTIDE SEQUENCE [LARGE SCALE GENOMIC DNA]</scope>
    <source>
        <strain evidence="1 2">PCH200</strain>
    </source>
</reference>
<dbReference type="EMBL" id="PYHR01000002">
    <property type="protein sequence ID" value="PWD51316.1"/>
    <property type="molecule type" value="Genomic_DNA"/>
</dbReference>
<evidence type="ECO:0000313" key="1">
    <source>
        <dbReference type="EMBL" id="PWD51316.1"/>
    </source>
</evidence>
<dbReference type="Gene3D" id="1.10.357.10">
    <property type="entry name" value="Tetracycline Repressor, domain 2"/>
    <property type="match status" value="1"/>
</dbReference>
<dbReference type="Proteomes" id="UP000245166">
    <property type="component" value="Unassembled WGS sequence"/>
</dbReference>
<comment type="caution">
    <text evidence="1">The sequence shown here is derived from an EMBL/GenBank/DDBJ whole genome shotgun (WGS) entry which is preliminary data.</text>
</comment>
<gene>
    <name evidence="1" type="ORF">C8046_12250</name>
</gene>
<proteinExistence type="predicted"/>
<sequence length="72" mass="8074">MAEQGGQIAARLAQRPDDEDLWVSLEAAFRALDEIDLTAERRLELATLLFGNEALRAGHAEKQSRWQDQLAP</sequence>
<dbReference type="OrthoDB" id="956698at2"/>
<dbReference type="AlphaFoldDB" id="A0A2U1ZWE8"/>